<dbReference type="PANTHER" id="PTHR11905:SF159">
    <property type="entry name" value="ADAM METALLOPROTEASE"/>
    <property type="match status" value="1"/>
</dbReference>
<keyword evidence="9" id="KW-0401">Integrin</keyword>
<feature type="chain" id="PRO_5012249768" evidence="7">
    <location>
        <begin position="21"/>
        <end position="128"/>
    </location>
</feature>
<reference evidence="9" key="1">
    <citation type="journal article" date="2016" name="J. Proteomics">
        <title>Venomics of Vipera berus berus to explain differences in pathology elicited by Vipera ammodytes ammodytes envenomation: therapeutic implications.</title>
        <authorList>
            <person name="Latinovic Z."/>
            <person name="Leonardi A."/>
            <person name="Sribar J."/>
            <person name="Sajevic T."/>
            <person name="Zuzek M.C."/>
            <person name="Frangez R."/>
            <person name="Halassy B."/>
            <person name="Trampus-Bakija A."/>
            <person name="Pungercar J."/>
            <person name="Krizaj I."/>
        </authorList>
    </citation>
    <scope>NUCLEOTIDE SEQUENCE</scope>
    <source>
        <tissue evidence="9">Venom glands</tissue>
    </source>
</reference>
<keyword evidence="3" id="KW-0964">Secreted</keyword>
<dbReference type="GO" id="GO:0090729">
    <property type="term" value="F:toxin activity"/>
    <property type="evidence" value="ECO:0007669"/>
    <property type="project" value="UniProtKB-KW"/>
</dbReference>
<evidence type="ECO:0000313" key="9">
    <source>
        <dbReference type="EMBL" id="AMB36347.1"/>
    </source>
</evidence>
<feature type="domain" description="Disintegrin" evidence="8">
    <location>
        <begin position="49"/>
        <end position="112"/>
    </location>
</feature>
<dbReference type="EMBL" id="KT148829">
    <property type="protein sequence ID" value="AMB36347.1"/>
    <property type="molecule type" value="mRNA"/>
</dbReference>
<keyword evidence="4" id="KW-0800">Toxin</keyword>
<accession>A0A1I9KNR4</accession>
<sequence>MIQVLLVTICLAVFPYQGSSIILESGNVNDYEVVYPKKVTLLPTGAMNSANPCCDPITCKPRKGEHCVSGPCCRNCKFLNPGTICKRAMLDGLNDYCTGISSDCPRNPWKSEEDEMKWSATAKGSVLM</sequence>
<evidence type="ECO:0000256" key="7">
    <source>
        <dbReference type="SAM" id="SignalP"/>
    </source>
</evidence>
<dbReference type="GO" id="GO:0007229">
    <property type="term" value="P:integrin-mediated signaling pathway"/>
    <property type="evidence" value="ECO:0007669"/>
    <property type="project" value="UniProtKB-KW"/>
</dbReference>
<dbReference type="PROSITE" id="PS50214">
    <property type="entry name" value="DISINTEGRIN_2"/>
    <property type="match status" value="1"/>
</dbReference>
<dbReference type="SUPFAM" id="SSF57552">
    <property type="entry name" value="Blood coagulation inhibitor (disintegrin)"/>
    <property type="match status" value="1"/>
</dbReference>
<dbReference type="AlphaFoldDB" id="A0A1I9KNR4"/>
<evidence type="ECO:0000256" key="5">
    <source>
        <dbReference type="ARBA" id="ARBA00023157"/>
    </source>
</evidence>
<comment type="caution">
    <text evidence="6">Lacks conserved residue(s) required for the propagation of feature annotation.</text>
</comment>
<evidence type="ECO:0000256" key="2">
    <source>
        <dbReference type="ARBA" id="ARBA00022508"/>
    </source>
</evidence>
<evidence type="ECO:0000259" key="8">
    <source>
        <dbReference type="PROSITE" id="PS50214"/>
    </source>
</evidence>
<evidence type="ECO:0000256" key="1">
    <source>
        <dbReference type="ARBA" id="ARBA00004613"/>
    </source>
</evidence>
<comment type="subcellular location">
    <subcellularLocation>
        <location evidence="1">Secreted</location>
    </subcellularLocation>
</comment>
<evidence type="ECO:0000256" key="6">
    <source>
        <dbReference type="PROSITE-ProRule" id="PRU00068"/>
    </source>
</evidence>
<name>A0A1I9KNR4_VIPAA</name>
<organism evidence="9">
    <name type="scientific">Vipera ammodytes ammodytes</name>
    <name type="common">Western sand viper</name>
    <dbReference type="NCBI Taxonomy" id="8705"/>
    <lineage>
        <taxon>Eukaryota</taxon>
        <taxon>Metazoa</taxon>
        <taxon>Chordata</taxon>
        <taxon>Craniata</taxon>
        <taxon>Vertebrata</taxon>
        <taxon>Euteleostomi</taxon>
        <taxon>Lepidosauria</taxon>
        <taxon>Squamata</taxon>
        <taxon>Bifurcata</taxon>
        <taxon>Unidentata</taxon>
        <taxon>Episquamata</taxon>
        <taxon>Toxicofera</taxon>
        <taxon>Serpentes</taxon>
        <taxon>Colubroidea</taxon>
        <taxon>Viperidae</taxon>
        <taxon>Viperinae</taxon>
        <taxon>Vipera</taxon>
    </lineage>
</organism>
<dbReference type="InterPro" id="IPR018358">
    <property type="entry name" value="Disintegrin_CS"/>
</dbReference>
<keyword evidence="7" id="KW-0732">Signal</keyword>
<dbReference type="InterPro" id="IPR001762">
    <property type="entry name" value="Disintegrin_dom"/>
</dbReference>
<dbReference type="SMART" id="SM00050">
    <property type="entry name" value="DISIN"/>
    <property type="match status" value="1"/>
</dbReference>
<dbReference type="Gene3D" id="4.10.70.10">
    <property type="entry name" value="Disintegrin domain"/>
    <property type="match status" value="1"/>
</dbReference>
<dbReference type="Pfam" id="PF00200">
    <property type="entry name" value="Disintegrin"/>
    <property type="match status" value="1"/>
</dbReference>
<dbReference type="GO" id="GO:0005576">
    <property type="term" value="C:extracellular region"/>
    <property type="evidence" value="ECO:0007669"/>
    <property type="project" value="UniProtKB-SubCell"/>
</dbReference>
<keyword evidence="2" id="KW-1217">Cell adhesion impairing toxin</keyword>
<proteinExistence type="evidence at transcript level"/>
<keyword evidence="5" id="KW-1015">Disulfide bond</keyword>
<dbReference type="PANTHER" id="PTHR11905">
    <property type="entry name" value="ADAM A DISINTEGRIN AND METALLOPROTEASE DOMAIN"/>
    <property type="match status" value="1"/>
</dbReference>
<dbReference type="PROSITE" id="PS00427">
    <property type="entry name" value="DISINTEGRIN_1"/>
    <property type="match status" value="1"/>
</dbReference>
<evidence type="ECO:0000256" key="3">
    <source>
        <dbReference type="ARBA" id="ARBA00022525"/>
    </source>
</evidence>
<evidence type="ECO:0000256" key="4">
    <source>
        <dbReference type="ARBA" id="ARBA00022656"/>
    </source>
</evidence>
<dbReference type="InterPro" id="IPR036436">
    <property type="entry name" value="Disintegrin_dom_sf"/>
</dbReference>
<feature type="signal peptide" evidence="7">
    <location>
        <begin position="1"/>
        <end position="20"/>
    </location>
</feature>
<protein>
    <submittedName>
        <fullName evidence="9">Disintegrin Dis-1</fullName>
    </submittedName>
</protein>
<dbReference type="PRINTS" id="PR00289">
    <property type="entry name" value="DISINTEGRIN"/>
</dbReference>